<dbReference type="KEGG" id="paek:D3873_00815"/>
<dbReference type="Gene3D" id="3.40.640.10">
    <property type="entry name" value="Type I PLP-dependent aspartate aminotransferase-like (Major domain)"/>
    <property type="match status" value="1"/>
</dbReference>
<proteinExistence type="inferred from homology"/>
<keyword evidence="5" id="KW-0808">Transferase</keyword>
<dbReference type="RefSeq" id="WP_119882224.1">
    <property type="nucleotide sequence ID" value="NZ_CP032418.1"/>
</dbReference>
<dbReference type="InterPro" id="IPR015424">
    <property type="entry name" value="PyrdxlP-dep_Trfase"/>
</dbReference>
<dbReference type="GO" id="GO:0006567">
    <property type="term" value="P:L-threonine catabolic process"/>
    <property type="evidence" value="ECO:0007669"/>
    <property type="project" value="TreeGrafter"/>
</dbReference>
<dbReference type="AlphaFoldDB" id="A0A385YP73"/>
<dbReference type="InterPro" id="IPR015421">
    <property type="entry name" value="PyrdxlP-dep_Trfase_major"/>
</dbReference>
<dbReference type="OrthoDB" id="9774495at2"/>
<dbReference type="PANTHER" id="PTHR48097">
    <property type="entry name" value="L-THREONINE ALDOLASE-RELATED"/>
    <property type="match status" value="1"/>
</dbReference>
<evidence type="ECO:0000256" key="3">
    <source>
        <dbReference type="ARBA" id="ARBA00022898"/>
    </source>
</evidence>
<evidence type="ECO:0000313" key="5">
    <source>
        <dbReference type="EMBL" id="AYC28479.1"/>
    </source>
</evidence>
<reference evidence="6" key="1">
    <citation type="submission" date="2018-09" db="EMBL/GenBank/DDBJ databases">
        <authorList>
            <person name="Zhu H."/>
        </authorList>
    </citation>
    <scope>NUCLEOTIDE SEQUENCE [LARGE SCALE GENOMIC DNA]</scope>
    <source>
        <strain evidence="6">K2R23-3</strain>
    </source>
</reference>
<comment type="similarity">
    <text evidence="2">Belongs to the threonine aldolase family.</text>
</comment>
<keyword evidence="6" id="KW-1185">Reference proteome</keyword>
<sequence length="363" mass="40787">MVTTNALSEAFQATSIQLAGHGKRNIGVLKDVVESLDSETLSDIYGNGEIIEQFQVKMAAYLGKESAVFFPSGTMAQQIALRLWADKKKQKKVAYHPLCHLEIHEADGLKELHHLDVHLLGEENRVVTIHDLESMPTDVAVVLLELPQREIGGQLPEWEELVRMSSYCRTNGIYLHLDGARLYEILPYYGKTAAEVCELFDSAYISMYKGIGGIAGAILAGSDNFIQEAKVWKQRYGGNLISLYPYIVTANAYFDERHDKMPEYYENAKKLAQLFNTCAHIQTVPETPVSNMFHVHIDASKEELERIFTTVMKTTDIGITSYVKEMSDETLGFELSLGDQLGQIPETELENVFSLLRNAMNNL</sequence>
<dbReference type="EMBL" id="CP032418">
    <property type="protein sequence ID" value="AYC28479.1"/>
    <property type="molecule type" value="Genomic_DNA"/>
</dbReference>
<evidence type="ECO:0000259" key="4">
    <source>
        <dbReference type="Pfam" id="PF01212"/>
    </source>
</evidence>
<keyword evidence="3" id="KW-0663">Pyridoxal phosphate</keyword>
<evidence type="ECO:0000256" key="1">
    <source>
        <dbReference type="ARBA" id="ARBA00001933"/>
    </source>
</evidence>
<organism evidence="5 6">
    <name type="scientific">Paenisporosarcina cavernae</name>
    <dbReference type="NCBI Taxonomy" id="2320858"/>
    <lineage>
        <taxon>Bacteria</taxon>
        <taxon>Bacillati</taxon>
        <taxon>Bacillota</taxon>
        <taxon>Bacilli</taxon>
        <taxon>Bacillales</taxon>
        <taxon>Caryophanaceae</taxon>
        <taxon>Paenisporosarcina</taxon>
    </lineage>
</organism>
<accession>A0A385YP73</accession>
<dbReference type="InterPro" id="IPR001597">
    <property type="entry name" value="ArAA_b-elim_lyase/Thr_aldolase"/>
</dbReference>
<evidence type="ECO:0000256" key="2">
    <source>
        <dbReference type="ARBA" id="ARBA00006966"/>
    </source>
</evidence>
<gene>
    <name evidence="5" type="ORF">D3873_00815</name>
</gene>
<dbReference type="PANTHER" id="PTHR48097:SF9">
    <property type="entry name" value="L-THREONINE ALDOLASE"/>
    <property type="match status" value="1"/>
</dbReference>
<dbReference type="GO" id="GO:0008483">
    <property type="term" value="F:transaminase activity"/>
    <property type="evidence" value="ECO:0007669"/>
    <property type="project" value="UniProtKB-KW"/>
</dbReference>
<dbReference type="SUPFAM" id="SSF53383">
    <property type="entry name" value="PLP-dependent transferases"/>
    <property type="match status" value="1"/>
</dbReference>
<dbReference type="Proteomes" id="UP000265725">
    <property type="component" value="Chromosome"/>
</dbReference>
<protein>
    <submittedName>
        <fullName evidence="5">Aminotransferase class I/II-fold pyridoxal phosphate-dependent enzyme</fullName>
    </submittedName>
</protein>
<evidence type="ECO:0000313" key="6">
    <source>
        <dbReference type="Proteomes" id="UP000265725"/>
    </source>
</evidence>
<dbReference type="InterPro" id="IPR015422">
    <property type="entry name" value="PyrdxlP-dep_Trfase_small"/>
</dbReference>
<dbReference type="Pfam" id="PF01212">
    <property type="entry name" value="Beta_elim_lyase"/>
    <property type="match status" value="1"/>
</dbReference>
<dbReference type="Gene3D" id="3.90.1150.10">
    <property type="entry name" value="Aspartate Aminotransferase, domain 1"/>
    <property type="match status" value="1"/>
</dbReference>
<keyword evidence="5" id="KW-0032">Aminotransferase</keyword>
<dbReference type="GO" id="GO:0008732">
    <property type="term" value="F:L-allo-threonine aldolase activity"/>
    <property type="evidence" value="ECO:0007669"/>
    <property type="project" value="TreeGrafter"/>
</dbReference>
<dbReference type="GO" id="GO:0005829">
    <property type="term" value="C:cytosol"/>
    <property type="evidence" value="ECO:0007669"/>
    <property type="project" value="TreeGrafter"/>
</dbReference>
<dbReference type="GO" id="GO:0006545">
    <property type="term" value="P:glycine biosynthetic process"/>
    <property type="evidence" value="ECO:0007669"/>
    <property type="project" value="TreeGrafter"/>
</dbReference>
<feature type="domain" description="Aromatic amino acid beta-eliminating lyase/threonine aldolase" evidence="4">
    <location>
        <begin position="43"/>
        <end position="296"/>
    </location>
</feature>
<name>A0A385YP73_9BACL</name>
<comment type="cofactor">
    <cofactor evidence="1">
        <name>pyridoxal 5'-phosphate</name>
        <dbReference type="ChEBI" id="CHEBI:597326"/>
    </cofactor>
</comment>